<evidence type="ECO:0000256" key="13">
    <source>
        <dbReference type="SAM" id="SignalP"/>
    </source>
</evidence>
<accession>A0A8S3XDX0</accession>
<evidence type="ECO:0000256" key="5">
    <source>
        <dbReference type="ARBA" id="ARBA00022692"/>
    </source>
</evidence>
<evidence type="ECO:0000256" key="10">
    <source>
        <dbReference type="ARBA" id="ARBA00023201"/>
    </source>
</evidence>
<dbReference type="Pfam" id="PF00858">
    <property type="entry name" value="ASC"/>
    <property type="match status" value="1"/>
</dbReference>
<dbReference type="Proteomes" id="UP000691718">
    <property type="component" value="Unassembled WGS sequence"/>
</dbReference>
<evidence type="ECO:0000256" key="1">
    <source>
        <dbReference type="ARBA" id="ARBA00004141"/>
    </source>
</evidence>
<evidence type="ECO:0000256" key="2">
    <source>
        <dbReference type="ARBA" id="ARBA00007193"/>
    </source>
</evidence>
<protein>
    <submittedName>
        <fullName evidence="14">(apollo) hypothetical protein</fullName>
    </submittedName>
</protein>
<name>A0A8S3XDX0_PARAO</name>
<keyword evidence="4 12" id="KW-0894">Sodium channel</keyword>
<dbReference type="InterPro" id="IPR001873">
    <property type="entry name" value="ENaC"/>
</dbReference>
<evidence type="ECO:0000313" key="15">
    <source>
        <dbReference type="Proteomes" id="UP000691718"/>
    </source>
</evidence>
<evidence type="ECO:0000256" key="12">
    <source>
        <dbReference type="RuleBase" id="RU000679"/>
    </source>
</evidence>
<organism evidence="14 15">
    <name type="scientific">Parnassius apollo</name>
    <name type="common">Apollo butterfly</name>
    <name type="synonym">Papilio apollo</name>
    <dbReference type="NCBI Taxonomy" id="110799"/>
    <lineage>
        <taxon>Eukaryota</taxon>
        <taxon>Metazoa</taxon>
        <taxon>Ecdysozoa</taxon>
        <taxon>Arthropoda</taxon>
        <taxon>Hexapoda</taxon>
        <taxon>Insecta</taxon>
        <taxon>Pterygota</taxon>
        <taxon>Neoptera</taxon>
        <taxon>Endopterygota</taxon>
        <taxon>Lepidoptera</taxon>
        <taxon>Glossata</taxon>
        <taxon>Ditrysia</taxon>
        <taxon>Papilionoidea</taxon>
        <taxon>Papilionidae</taxon>
        <taxon>Parnassiinae</taxon>
        <taxon>Parnassini</taxon>
        <taxon>Parnassius</taxon>
        <taxon>Parnassius</taxon>
    </lineage>
</organism>
<dbReference type="AlphaFoldDB" id="A0A8S3XDX0"/>
<keyword evidence="11 12" id="KW-0407">Ion channel</keyword>
<keyword evidence="15" id="KW-1185">Reference proteome</keyword>
<evidence type="ECO:0000256" key="6">
    <source>
        <dbReference type="ARBA" id="ARBA00022989"/>
    </source>
</evidence>
<reference evidence="14" key="1">
    <citation type="submission" date="2021-04" db="EMBL/GenBank/DDBJ databases">
        <authorList>
            <person name="Tunstrom K."/>
        </authorList>
    </citation>
    <scope>NUCLEOTIDE SEQUENCE</scope>
</reference>
<comment type="subcellular location">
    <subcellularLocation>
        <location evidence="1">Membrane</location>
        <topology evidence="1">Multi-pass membrane protein</topology>
    </subcellularLocation>
</comment>
<gene>
    <name evidence="14" type="ORF">PAPOLLO_LOCUS16983</name>
</gene>
<comment type="caution">
    <text evidence="14">The sequence shown here is derived from an EMBL/GenBank/DDBJ whole genome shotgun (WGS) entry which is preliminary data.</text>
</comment>
<dbReference type="EMBL" id="CAJQZP010001128">
    <property type="protein sequence ID" value="CAG5019079.1"/>
    <property type="molecule type" value="Genomic_DNA"/>
</dbReference>
<feature type="signal peptide" evidence="13">
    <location>
        <begin position="1"/>
        <end position="24"/>
    </location>
</feature>
<comment type="similarity">
    <text evidence="2 12">Belongs to the amiloride-sensitive sodium channel (TC 1.A.6) family.</text>
</comment>
<feature type="chain" id="PRO_5035770400" evidence="13">
    <location>
        <begin position="25"/>
        <end position="292"/>
    </location>
</feature>
<keyword evidence="3 12" id="KW-0813">Transport</keyword>
<keyword evidence="8 12" id="KW-0406">Ion transport</keyword>
<keyword evidence="5 12" id="KW-0812">Transmembrane</keyword>
<evidence type="ECO:0000256" key="11">
    <source>
        <dbReference type="ARBA" id="ARBA00023303"/>
    </source>
</evidence>
<evidence type="ECO:0000256" key="9">
    <source>
        <dbReference type="ARBA" id="ARBA00023136"/>
    </source>
</evidence>
<proteinExistence type="inferred from homology"/>
<dbReference type="OrthoDB" id="10055027at2759"/>
<keyword evidence="6" id="KW-1133">Transmembrane helix</keyword>
<keyword evidence="13" id="KW-0732">Signal</keyword>
<keyword evidence="9" id="KW-0472">Membrane</keyword>
<keyword evidence="10 12" id="KW-0739">Sodium transport</keyword>
<keyword evidence="7" id="KW-0915">Sodium</keyword>
<sequence length="292" mass="32900">MVCCCASACCAGVLCAVLWQRFTAVPALITLRDLSFDKQMMHLSIIAACPSAESIAQLFQQNLVTDTEIRTRLPSILNLVLSRKPLADSQVTLLDRALSINNLTLTEALFILVPACDSLIRTCRWLTVTLPCADLFNKEMTQWGVCCVMRPNQIQLAKPVTSQLQIIKKLHIGIQLSNETLLHGCEIFTEYPGEELVEPISLIPGYSYFGYLKFTSMVESKVEKLVNDKCIYRELYTKRNCLLQCIETNCGCSDPLEFNDITKTLVLPTCTVTKMNCLRTFLHGKYFMVVKY</sequence>
<dbReference type="GO" id="GO:0005272">
    <property type="term" value="F:sodium channel activity"/>
    <property type="evidence" value="ECO:0007669"/>
    <property type="project" value="UniProtKB-KW"/>
</dbReference>
<evidence type="ECO:0000256" key="8">
    <source>
        <dbReference type="ARBA" id="ARBA00023065"/>
    </source>
</evidence>
<evidence type="ECO:0000313" key="14">
    <source>
        <dbReference type="EMBL" id="CAG5019079.1"/>
    </source>
</evidence>
<evidence type="ECO:0000256" key="7">
    <source>
        <dbReference type="ARBA" id="ARBA00023053"/>
    </source>
</evidence>
<evidence type="ECO:0000256" key="3">
    <source>
        <dbReference type="ARBA" id="ARBA00022448"/>
    </source>
</evidence>
<dbReference type="GO" id="GO:0016020">
    <property type="term" value="C:membrane"/>
    <property type="evidence" value="ECO:0007669"/>
    <property type="project" value="UniProtKB-SubCell"/>
</dbReference>
<evidence type="ECO:0000256" key="4">
    <source>
        <dbReference type="ARBA" id="ARBA00022461"/>
    </source>
</evidence>